<dbReference type="PhylomeDB" id="E9G6G1"/>
<dbReference type="InParanoid" id="E9G6G1"/>
<keyword evidence="2" id="KW-1185">Reference proteome</keyword>
<protein>
    <submittedName>
        <fullName evidence="1">Uncharacterized protein</fullName>
    </submittedName>
</protein>
<organism evidence="1 2">
    <name type="scientific">Daphnia pulex</name>
    <name type="common">Water flea</name>
    <dbReference type="NCBI Taxonomy" id="6669"/>
    <lineage>
        <taxon>Eukaryota</taxon>
        <taxon>Metazoa</taxon>
        <taxon>Ecdysozoa</taxon>
        <taxon>Arthropoda</taxon>
        <taxon>Crustacea</taxon>
        <taxon>Branchiopoda</taxon>
        <taxon>Diplostraca</taxon>
        <taxon>Cladocera</taxon>
        <taxon>Anomopoda</taxon>
        <taxon>Daphniidae</taxon>
        <taxon>Daphnia</taxon>
    </lineage>
</organism>
<evidence type="ECO:0000313" key="1">
    <source>
        <dbReference type="EMBL" id="EFX84929.1"/>
    </source>
</evidence>
<proteinExistence type="predicted"/>
<reference evidence="1 2" key="1">
    <citation type="journal article" date="2011" name="Science">
        <title>The ecoresponsive genome of Daphnia pulex.</title>
        <authorList>
            <person name="Colbourne J.K."/>
            <person name="Pfrender M.E."/>
            <person name="Gilbert D."/>
            <person name="Thomas W.K."/>
            <person name="Tucker A."/>
            <person name="Oakley T.H."/>
            <person name="Tokishita S."/>
            <person name="Aerts A."/>
            <person name="Arnold G.J."/>
            <person name="Basu M.K."/>
            <person name="Bauer D.J."/>
            <person name="Caceres C.E."/>
            <person name="Carmel L."/>
            <person name="Casola C."/>
            <person name="Choi J.H."/>
            <person name="Detter J.C."/>
            <person name="Dong Q."/>
            <person name="Dusheyko S."/>
            <person name="Eads B.D."/>
            <person name="Frohlich T."/>
            <person name="Geiler-Samerotte K.A."/>
            <person name="Gerlach D."/>
            <person name="Hatcher P."/>
            <person name="Jogdeo S."/>
            <person name="Krijgsveld J."/>
            <person name="Kriventseva E.V."/>
            <person name="Kultz D."/>
            <person name="Laforsch C."/>
            <person name="Lindquist E."/>
            <person name="Lopez J."/>
            <person name="Manak J.R."/>
            <person name="Muller J."/>
            <person name="Pangilinan J."/>
            <person name="Patwardhan R.P."/>
            <person name="Pitluck S."/>
            <person name="Pritham E.J."/>
            <person name="Rechtsteiner A."/>
            <person name="Rho M."/>
            <person name="Rogozin I.B."/>
            <person name="Sakarya O."/>
            <person name="Salamov A."/>
            <person name="Schaack S."/>
            <person name="Shapiro H."/>
            <person name="Shiga Y."/>
            <person name="Skalitzky C."/>
            <person name="Smith Z."/>
            <person name="Souvorov A."/>
            <person name="Sung W."/>
            <person name="Tang Z."/>
            <person name="Tsuchiya D."/>
            <person name="Tu H."/>
            <person name="Vos H."/>
            <person name="Wang M."/>
            <person name="Wolf Y.I."/>
            <person name="Yamagata H."/>
            <person name="Yamada T."/>
            <person name="Ye Y."/>
            <person name="Shaw J.R."/>
            <person name="Andrews J."/>
            <person name="Crease T.J."/>
            <person name="Tang H."/>
            <person name="Lucas S.M."/>
            <person name="Robertson H.M."/>
            <person name="Bork P."/>
            <person name="Koonin E.V."/>
            <person name="Zdobnov E.M."/>
            <person name="Grigoriev I.V."/>
            <person name="Lynch M."/>
            <person name="Boore J.L."/>
        </authorList>
    </citation>
    <scope>NUCLEOTIDE SEQUENCE [LARGE SCALE GENOMIC DNA]</scope>
</reference>
<dbReference type="Proteomes" id="UP000000305">
    <property type="component" value="Unassembled WGS sequence"/>
</dbReference>
<accession>E9G6G1</accession>
<gene>
    <name evidence="1" type="ORF">DAPPUDRAFT_300819</name>
</gene>
<dbReference type="EMBL" id="GL732533">
    <property type="protein sequence ID" value="EFX84929.1"/>
    <property type="molecule type" value="Genomic_DNA"/>
</dbReference>
<name>E9G6G1_DAPPU</name>
<sequence length="371" mass="41441">MASLQHLEFEEAISCPKISRSGFLRRVNCPICRCPTDCSGGVDSLPTNSDKLYLLKLEKPLNKSDDETFNWCFTCRKRTSSHCSTEKHSVIEMNPQLLNSDIQLNMSTISSRLRGCGQSILQNRIKIGSKLDHISQWLSSHQEMIEHLKTTNSSRISQLSDMIEGTDITISIQKLMQLSISKEHDLGLLTDNLQEEAFTKKLLDEFEVVENTAEISTMGRFCSLLDLPSVPHLRKGLSYSNFFKNQSIRSHWPIVLIESLAAGNKIPLSKRNEFRPRVAQSSTMLPCVESPHQRASRYFTPLSELSPSPSSTAFTSNTGASGATPLVPVFHFGTTTGSSTTSSLGTGGTREREILFARRRRHRASNSHEAH</sequence>
<dbReference type="HOGENOM" id="CLU_746523_0_0_1"/>
<dbReference type="AlphaFoldDB" id="E9G6G1"/>
<dbReference type="OrthoDB" id="252722at2759"/>
<evidence type="ECO:0000313" key="2">
    <source>
        <dbReference type="Proteomes" id="UP000000305"/>
    </source>
</evidence>
<dbReference type="KEGG" id="dpx:DAPPUDRAFT_300819"/>